<evidence type="ECO:0000256" key="9">
    <source>
        <dbReference type="ARBA" id="ARBA00023136"/>
    </source>
</evidence>
<reference evidence="15 16" key="3">
    <citation type="submission" date="2021-02" db="EMBL/GenBank/DDBJ databases">
        <authorList>
            <person name="Merkel A.Y."/>
        </authorList>
    </citation>
    <scope>NUCLEOTIDE SEQUENCE [LARGE SCALE GENOMIC DNA]</scope>
    <source>
        <strain evidence="15 16">T05b</strain>
    </source>
</reference>
<keyword evidence="3" id="KW-0813">Transport</keyword>
<dbReference type="PANTHER" id="PTHR43297:SF13">
    <property type="entry name" value="NICKEL ABC TRANSPORTER, ATP-BINDING PROTEIN"/>
    <property type="match status" value="1"/>
</dbReference>
<proteinExistence type="inferred from homology"/>
<dbReference type="Pfam" id="PF00005">
    <property type="entry name" value="ABC_tran"/>
    <property type="match status" value="2"/>
</dbReference>
<keyword evidence="9" id="KW-0472">Membrane</keyword>
<keyword evidence="7" id="KW-1278">Translocase</keyword>
<evidence type="ECO:0000313" key="15">
    <source>
        <dbReference type="EMBL" id="MBN2963355.1"/>
    </source>
</evidence>
<dbReference type="Gene3D" id="3.40.50.300">
    <property type="entry name" value="P-loop containing nucleotide triphosphate hydrolases"/>
    <property type="match status" value="2"/>
</dbReference>
<protein>
    <recommendedName>
        <fullName evidence="12">Nickel import system ATP-binding protein NikD</fullName>
        <ecNumber evidence="11">7.2.2.11</ecNumber>
    </recommendedName>
</protein>
<keyword evidence="4" id="KW-1003">Cell membrane</keyword>
<evidence type="ECO:0000256" key="4">
    <source>
        <dbReference type="ARBA" id="ARBA00022475"/>
    </source>
</evidence>
<dbReference type="InterPro" id="IPR003593">
    <property type="entry name" value="AAA+_ATPase"/>
</dbReference>
<gene>
    <name evidence="15" type="ORF">JWV37_01050</name>
</gene>
<evidence type="ECO:0000256" key="13">
    <source>
        <dbReference type="ARBA" id="ARBA00048610"/>
    </source>
</evidence>
<dbReference type="PANTHER" id="PTHR43297">
    <property type="entry name" value="OLIGOPEPTIDE TRANSPORT ATP-BINDING PROTEIN APPD"/>
    <property type="match status" value="1"/>
</dbReference>
<comment type="catalytic activity">
    <reaction evidence="13">
        <text>Ni(2+)(out) + ATP + H2O = Ni(2+)(in) + ADP + phosphate + H(+)</text>
        <dbReference type="Rhea" id="RHEA:15557"/>
        <dbReference type="ChEBI" id="CHEBI:15377"/>
        <dbReference type="ChEBI" id="CHEBI:15378"/>
        <dbReference type="ChEBI" id="CHEBI:30616"/>
        <dbReference type="ChEBI" id="CHEBI:43474"/>
        <dbReference type="ChEBI" id="CHEBI:49786"/>
        <dbReference type="ChEBI" id="CHEBI:456216"/>
        <dbReference type="EC" id="7.2.2.11"/>
    </reaction>
    <physiologicalReaction direction="left-to-right" evidence="13">
        <dbReference type="Rhea" id="RHEA:15558"/>
    </physiologicalReaction>
</comment>
<evidence type="ECO:0000256" key="6">
    <source>
        <dbReference type="ARBA" id="ARBA00022840"/>
    </source>
</evidence>
<reference evidence="15 16" key="1">
    <citation type="submission" date="2021-02" db="EMBL/GenBank/DDBJ databases">
        <title>Sulfurospirillum tamanensis sp. nov.</title>
        <authorList>
            <person name="Frolova A."/>
            <person name="Merkel A."/>
            <person name="Slobodkin A."/>
        </authorList>
    </citation>
    <scope>NUCLEOTIDE SEQUENCE [LARGE SCALE GENOMIC DNA]</scope>
    <source>
        <strain evidence="15 16">T05b</strain>
    </source>
</reference>
<dbReference type="SUPFAM" id="SSF52540">
    <property type="entry name" value="P-loop containing nucleoside triphosphate hydrolases"/>
    <property type="match status" value="2"/>
</dbReference>
<evidence type="ECO:0000256" key="7">
    <source>
        <dbReference type="ARBA" id="ARBA00022967"/>
    </source>
</evidence>
<dbReference type="EMBL" id="JAFHKK010000001">
    <property type="protein sequence ID" value="MBN2963355.1"/>
    <property type="molecule type" value="Genomic_DNA"/>
</dbReference>
<evidence type="ECO:0000256" key="12">
    <source>
        <dbReference type="ARBA" id="ARBA00044143"/>
    </source>
</evidence>
<dbReference type="PROSITE" id="PS50893">
    <property type="entry name" value="ABC_TRANSPORTER_2"/>
    <property type="match status" value="2"/>
</dbReference>
<keyword evidence="8" id="KW-0406">Ion transport</keyword>
<evidence type="ECO:0000313" key="16">
    <source>
        <dbReference type="Proteomes" id="UP000703590"/>
    </source>
</evidence>
<comment type="subunit">
    <text evidence="10">The complex is composed of two ATP-binding proteins (NikD and NikE), two transmembrane proteins (NikB and NikC) and a solute-binding protein (NikA).</text>
</comment>
<dbReference type="Proteomes" id="UP000703590">
    <property type="component" value="Unassembled WGS sequence"/>
</dbReference>
<comment type="caution">
    <text evidence="15">The sequence shown here is derived from an EMBL/GenBank/DDBJ whole genome shotgun (WGS) entry which is preliminary data.</text>
</comment>
<evidence type="ECO:0000256" key="10">
    <source>
        <dbReference type="ARBA" id="ARBA00038669"/>
    </source>
</evidence>
<reference evidence="16" key="2">
    <citation type="submission" date="2021-02" db="EMBL/GenBank/DDBJ databases">
        <title>Sulfurospirillum tamanensis sp. nov.</title>
        <authorList>
            <person name="Merkel A.Y."/>
        </authorList>
    </citation>
    <scope>NUCLEOTIDE SEQUENCE [LARGE SCALE GENOMIC DNA]</scope>
    <source>
        <strain evidence="16">T05b</strain>
    </source>
</reference>
<dbReference type="Pfam" id="PF08352">
    <property type="entry name" value="oligo_HPY"/>
    <property type="match status" value="1"/>
</dbReference>
<comment type="subcellular location">
    <subcellularLocation>
        <location evidence="1">Cell inner membrane</location>
        <topology evidence="1">Peripheral membrane protein</topology>
    </subcellularLocation>
</comment>
<dbReference type="InterPro" id="IPR003439">
    <property type="entry name" value="ABC_transporter-like_ATP-bd"/>
</dbReference>
<accession>A0ABS2WP04</accession>
<evidence type="ECO:0000256" key="5">
    <source>
        <dbReference type="ARBA" id="ARBA00022741"/>
    </source>
</evidence>
<organism evidence="15 16">
    <name type="scientific">Sulfurospirillum tamanense</name>
    <dbReference type="NCBI Taxonomy" id="2813362"/>
    <lineage>
        <taxon>Bacteria</taxon>
        <taxon>Pseudomonadati</taxon>
        <taxon>Campylobacterota</taxon>
        <taxon>Epsilonproteobacteria</taxon>
        <taxon>Campylobacterales</taxon>
        <taxon>Sulfurospirillaceae</taxon>
        <taxon>Sulfurospirillum</taxon>
    </lineage>
</organism>
<feature type="domain" description="ABC transporter" evidence="14">
    <location>
        <begin position="325"/>
        <end position="544"/>
    </location>
</feature>
<dbReference type="RefSeq" id="WP_205457785.1">
    <property type="nucleotide sequence ID" value="NZ_JAFHKK010000001.1"/>
</dbReference>
<dbReference type="InterPro" id="IPR050388">
    <property type="entry name" value="ABC_Ni/Peptide_Import"/>
</dbReference>
<evidence type="ECO:0000259" key="14">
    <source>
        <dbReference type="PROSITE" id="PS50893"/>
    </source>
</evidence>
<dbReference type="SMART" id="SM00382">
    <property type="entry name" value="AAA"/>
    <property type="match status" value="2"/>
</dbReference>
<dbReference type="GO" id="GO:0005524">
    <property type="term" value="F:ATP binding"/>
    <property type="evidence" value="ECO:0007669"/>
    <property type="project" value="UniProtKB-KW"/>
</dbReference>
<evidence type="ECO:0000256" key="1">
    <source>
        <dbReference type="ARBA" id="ARBA00004417"/>
    </source>
</evidence>
<keyword evidence="16" id="KW-1185">Reference proteome</keyword>
<comment type="similarity">
    <text evidence="2">Belongs to the ABC transporter superfamily.</text>
</comment>
<dbReference type="CDD" id="cd03257">
    <property type="entry name" value="ABC_NikE_OppD_transporters"/>
    <property type="match status" value="1"/>
</dbReference>
<dbReference type="InterPro" id="IPR027417">
    <property type="entry name" value="P-loop_NTPase"/>
</dbReference>
<keyword evidence="5" id="KW-0547">Nucleotide-binding</keyword>
<keyword evidence="6 15" id="KW-0067">ATP-binding</keyword>
<name>A0ABS2WP04_9BACT</name>
<dbReference type="EC" id="7.2.2.11" evidence="11"/>
<sequence>MVEFVDFSLFYEEEHHRLIALEGLTCKVQKGTITAIIGESGAGKTSLAKALMAHLPSNATAQGSLKVDGVSWLDQESAQQRLFRQRHIAYMPQGGSENLNPLLSVGAQLREVMAPRFTCKGLLESVGLKEEVQERTPRELSGGEVSRVLLALALASDAPCVVLDEPTAGLDETSKRSLELLFNSLRAQGKTLVLITHDLELAHRVSDVTWVLYLGQLLEVLPSVELFERALHPYTIALSRVFPRMDRAKDIVKIKGEATFRLVHRHDASHAHTSTPEHVHVEAKGCVYAPRCTQPVRRCFEEKPLLKGTQNGAHACYFEGMRVLIALEAVGFAYPRSDTFVLQNCSLTLKRGEIVALVGDSGSGKSTVAKLMAGMLAPKEGRVVMEEPLRVGMVHQHPMQALNPRFSAYESIAEPLVLGRFPKERLDARVREVALACGLGEDGHVLDLLPHKLSLGTLQRVCMARALANYPDVIIADEPTSALDPSVQARVMKTLLDLQVETGVGVLLITHNLALARKIADIIALLKNGRLVYEGDMPTGVGGL</sequence>
<evidence type="ECO:0000256" key="2">
    <source>
        <dbReference type="ARBA" id="ARBA00005417"/>
    </source>
</evidence>
<feature type="domain" description="ABC transporter" evidence="14">
    <location>
        <begin position="2"/>
        <end position="239"/>
    </location>
</feature>
<dbReference type="InterPro" id="IPR013563">
    <property type="entry name" value="Oligopep_ABC_C"/>
</dbReference>
<evidence type="ECO:0000256" key="8">
    <source>
        <dbReference type="ARBA" id="ARBA00023065"/>
    </source>
</evidence>
<evidence type="ECO:0000256" key="11">
    <source>
        <dbReference type="ARBA" id="ARBA00039098"/>
    </source>
</evidence>
<evidence type="ECO:0000256" key="3">
    <source>
        <dbReference type="ARBA" id="ARBA00022448"/>
    </source>
</evidence>